<name>A0NAJ2_ANOGA</name>
<reference evidence="5 7" key="1">
    <citation type="journal article" date="2002" name="Science">
        <title>The genome sequence of the malaria mosquito Anopheles gambiae.</title>
        <authorList>
            <person name="Holt R.A."/>
            <person name="Subramanian G.M."/>
            <person name="Halpern A."/>
            <person name="Sutton G.G."/>
            <person name="Charlab R."/>
            <person name="Nusskern D.R."/>
            <person name="Wincker P."/>
            <person name="Clark A.G."/>
            <person name="Ribeiro J.M."/>
            <person name="Wides R."/>
            <person name="Salzberg S.L."/>
            <person name="Loftus B."/>
            <person name="Yandell M."/>
            <person name="Majoros W.H."/>
            <person name="Rusch D.B."/>
            <person name="Lai Z."/>
            <person name="Kraft C.L."/>
            <person name="Abril J.F."/>
            <person name="Anthouard V."/>
            <person name="Arensburger P."/>
            <person name="Atkinson P.W."/>
            <person name="Baden H."/>
            <person name="de Berardinis V."/>
            <person name="Baldwin D."/>
            <person name="Benes V."/>
            <person name="Biedler J."/>
            <person name="Blass C."/>
            <person name="Bolanos R."/>
            <person name="Boscus D."/>
            <person name="Barnstead M."/>
            <person name="Cai S."/>
            <person name="Center A."/>
            <person name="Chaturverdi K."/>
            <person name="Christophides G.K."/>
            <person name="Chrystal M.A."/>
            <person name="Clamp M."/>
            <person name="Cravchik A."/>
            <person name="Curwen V."/>
            <person name="Dana A."/>
            <person name="Delcher A."/>
            <person name="Dew I."/>
            <person name="Evans C.A."/>
            <person name="Flanigan M."/>
            <person name="Grundschober-Freimoser A."/>
            <person name="Friedli L."/>
            <person name="Gu Z."/>
            <person name="Guan P."/>
            <person name="Guigo R."/>
            <person name="Hillenmeyer M.E."/>
            <person name="Hladun S.L."/>
            <person name="Hogan J.R."/>
            <person name="Hong Y.S."/>
            <person name="Hoover J."/>
            <person name="Jaillon O."/>
            <person name="Ke Z."/>
            <person name="Kodira C."/>
            <person name="Kokoza E."/>
            <person name="Koutsos A."/>
            <person name="Letunic I."/>
            <person name="Levitsky A."/>
            <person name="Liang Y."/>
            <person name="Lin J.J."/>
            <person name="Lobo N.F."/>
            <person name="Lopez J.R."/>
            <person name="Malek J.A."/>
            <person name="McIntosh T.C."/>
            <person name="Meister S."/>
            <person name="Miller J."/>
            <person name="Mobarry C."/>
            <person name="Mongin E."/>
            <person name="Murphy S.D."/>
            <person name="O'Brochta D.A."/>
            <person name="Pfannkoch C."/>
            <person name="Qi R."/>
            <person name="Regier M.A."/>
            <person name="Remington K."/>
            <person name="Shao H."/>
            <person name="Sharakhova M.V."/>
            <person name="Sitter C.D."/>
            <person name="Shetty J."/>
            <person name="Smith T.J."/>
            <person name="Strong R."/>
            <person name="Sun J."/>
            <person name="Thomasova D."/>
            <person name="Ton L.Q."/>
            <person name="Topalis P."/>
            <person name="Tu Z."/>
            <person name="Unger M.F."/>
            <person name="Walenz B."/>
            <person name="Wang A."/>
            <person name="Wang J."/>
            <person name="Wang M."/>
            <person name="Wang X."/>
            <person name="Woodford K.J."/>
            <person name="Wortman J.R."/>
            <person name="Wu M."/>
            <person name="Yao A."/>
            <person name="Zdobnov E.M."/>
            <person name="Zhang H."/>
            <person name="Zhao Q."/>
            <person name="Zhao S."/>
            <person name="Zhu S.C."/>
            <person name="Zhimulev I."/>
            <person name="Coluzzi M."/>
            <person name="della Torre A."/>
            <person name="Roth C.W."/>
            <person name="Louis C."/>
            <person name="Kalush F."/>
            <person name="Mural R.J."/>
            <person name="Myers E.W."/>
            <person name="Adams M.D."/>
            <person name="Smith H.O."/>
            <person name="Broder S."/>
            <person name="Gardner M.J."/>
            <person name="Fraser C.M."/>
            <person name="Birney E."/>
            <person name="Bork P."/>
            <person name="Brey P.T."/>
            <person name="Venter J.C."/>
            <person name="Weissenbach J."/>
            <person name="Kafatos F.C."/>
            <person name="Collins F.H."/>
            <person name="Hoffman S.L."/>
        </authorList>
    </citation>
    <scope>NUCLEOTIDE SEQUENCE [LARGE SCALE GENOMIC DNA]</scope>
    <source>
        <strain evidence="5 7">PEST</strain>
    </source>
</reference>
<evidence type="ECO:0000313" key="6">
    <source>
        <dbReference type="EnsemblMetazoa" id="AGAP012827-PA"/>
    </source>
</evidence>
<comment type="similarity">
    <text evidence="1">Belongs to the peptidase S1 family. CLIP subfamily.</text>
</comment>
<dbReference type="HOGENOM" id="CLU_1908425_0_0_1"/>
<gene>
    <name evidence="5" type="ORF">AgaP_AGAP012827</name>
</gene>
<keyword evidence="7" id="KW-1185">Reference proteome</keyword>
<evidence type="ECO:0000259" key="4">
    <source>
        <dbReference type="Pfam" id="PF00089"/>
    </source>
</evidence>
<dbReference type="PANTHER" id="PTHR24260">
    <property type="match status" value="1"/>
</dbReference>
<dbReference type="InterPro" id="IPR051333">
    <property type="entry name" value="CLIP_Serine_Protease"/>
</dbReference>
<reference evidence="5" key="5">
    <citation type="submission" date="2011-05" db="EMBL/GenBank/DDBJ databases">
        <authorList>
            <consortium name="VectorBase"/>
        </authorList>
    </citation>
    <scope>NUCLEOTIDE SEQUENCE</scope>
    <source>
        <strain evidence="5">PEST</strain>
    </source>
</reference>
<dbReference type="GO" id="GO:0004252">
    <property type="term" value="F:serine-type endopeptidase activity"/>
    <property type="evidence" value="ECO:0007669"/>
    <property type="project" value="InterPro"/>
</dbReference>
<dbReference type="GO" id="GO:0005615">
    <property type="term" value="C:extracellular space"/>
    <property type="evidence" value="ECO:0000318"/>
    <property type="project" value="GO_Central"/>
</dbReference>
<reference evidence="5 7" key="4">
    <citation type="journal article" date="2007" name="Genome Biol.">
        <title>Update of the Anopheles gambiae PEST genome assembly.</title>
        <authorList>
            <person name="Sharakhova M.V."/>
            <person name="Hammond M.P."/>
            <person name="Lobo N.F."/>
            <person name="Krzywinski J."/>
            <person name="Unger M.F."/>
            <person name="Hillenmeyer M.E."/>
            <person name="Bruggner R.V."/>
            <person name="Birney E."/>
            <person name="Collins F.H."/>
        </authorList>
    </citation>
    <scope>NUCLEOTIDE SEQUENCE [LARGE SCALE GENOMIC DNA]</scope>
    <source>
        <strain evidence="5 7">PEST</strain>
    </source>
</reference>
<dbReference type="InterPro" id="IPR043504">
    <property type="entry name" value="Peptidase_S1_PA_chymotrypsin"/>
</dbReference>
<feature type="domain" description="Peptidase S1" evidence="4">
    <location>
        <begin position="43"/>
        <end position="89"/>
    </location>
</feature>
<dbReference type="VEuPathDB" id="VectorBase:AGAP012827"/>
<dbReference type="PaxDb" id="7165-AGAP012827-PA"/>
<accession>A0NAJ2</accession>
<organism evidence="5">
    <name type="scientific">Anopheles gambiae</name>
    <name type="common">African malaria mosquito</name>
    <dbReference type="NCBI Taxonomy" id="7165"/>
    <lineage>
        <taxon>Eukaryota</taxon>
        <taxon>Metazoa</taxon>
        <taxon>Ecdysozoa</taxon>
        <taxon>Arthropoda</taxon>
        <taxon>Hexapoda</taxon>
        <taxon>Insecta</taxon>
        <taxon>Pterygota</taxon>
        <taxon>Neoptera</taxon>
        <taxon>Endopterygota</taxon>
        <taxon>Diptera</taxon>
        <taxon>Nematocera</taxon>
        <taxon>Culicoidea</taxon>
        <taxon>Culicidae</taxon>
        <taxon>Anophelinae</taxon>
        <taxon>Anopheles</taxon>
    </lineage>
</organism>
<dbReference type="Gene3D" id="2.40.10.10">
    <property type="entry name" value="Trypsin-like serine proteases"/>
    <property type="match status" value="1"/>
</dbReference>
<evidence type="ECO:0000313" key="7">
    <source>
        <dbReference type="Proteomes" id="UP000007062"/>
    </source>
</evidence>
<dbReference type="InterPro" id="IPR009003">
    <property type="entry name" value="Peptidase_S1_PA"/>
</dbReference>
<dbReference type="Pfam" id="PF00089">
    <property type="entry name" value="Trypsin"/>
    <property type="match status" value="1"/>
</dbReference>
<reference evidence="6" key="6">
    <citation type="submission" date="2020-05" db="UniProtKB">
        <authorList>
            <consortium name="EnsemblMetazoa"/>
        </authorList>
    </citation>
    <scope>IDENTIFICATION</scope>
    <source>
        <strain evidence="6">PEST</strain>
    </source>
</reference>
<reference evidence="5" key="2">
    <citation type="submission" date="2002-03" db="EMBL/GenBank/DDBJ databases">
        <authorList>
            <consortium name="The Anopheles Genome Sequencing Consortium"/>
        </authorList>
    </citation>
    <scope>NUCLEOTIDE SEQUENCE</scope>
    <source>
        <strain evidence="5">PEST</strain>
    </source>
</reference>
<dbReference type="eggNOG" id="KOG3627">
    <property type="taxonomic scope" value="Eukaryota"/>
</dbReference>
<feature type="chain" id="PRO_5014564994" evidence="3">
    <location>
        <begin position="22"/>
        <end position="133"/>
    </location>
</feature>
<evidence type="ECO:0000313" key="5">
    <source>
        <dbReference type="EMBL" id="EAU77995.1"/>
    </source>
</evidence>
<dbReference type="EnsemblMetazoa" id="AGAP012827-RA">
    <property type="protein sequence ID" value="AGAP012827-PA"/>
    <property type="gene ID" value="AGAP012827"/>
</dbReference>
<reference evidence="5 7" key="3">
    <citation type="journal article" date="2004" name="Trends Parasitol.">
        <title>The Anopheles gambiae genome: an update.</title>
        <authorList>
            <person name="Mongin E."/>
            <person name="Louis C."/>
            <person name="Holt R.A."/>
            <person name="Birney E."/>
            <person name="Collins F.H."/>
        </authorList>
    </citation>
    <scope>NUCLEOTIDE SEQUENCE [LARGE SCALE GENOMIC DNA]</scope>
    <source>
        <strain evidence="5 7">PEST</strain>
    </source>
</reference>
<proteinExistence type="inferred from homology"/>
<keyword evidence="3" id="KW-0732">Signal</keyword>
<evidence type="ECO:0000256" key="3">
    <source>
        <dbReference type="SAM" id="SignalP"/>
    </source>
</evidence>
<dbReference type="PROSITE" id="PS00134">
    <property type="entry name" value="TRYPSIN_HIS"/>
    <property type="match status" value="1"/>
</dbReference>
<protein>
    <submittedName>
        <fullName evidence="5">AGAP012827-PA</fullName>
    </submittedName>
</protein>
<dbReference type="PANTHER" id="PTHR24260:SF136">
    <property type="entry name" value="GH08193P-RELATED"/>
    <property type="match status" value="1"/>
</dbReference>
<dbReference type="SUPFAM" id="SSF50494">
    <property type="entry name" value="Trypsin-like serine proteases"/>
    <property type="match status" value="1"/>
</dbReference>
<feature type="region of interest" description="Disordered" evidence="2">
    <location>
        <begin position="102"/>
        <end position="121"/>
    </location>
</feature>
<dbReference type="Proteomes" id="UP000007062">
    <property type="component" value="Unassembled WGS sequence"/>
</dbReference>
<sequence>MARELLGLLILSSVLLLYVVAQSLGPNRLTCGKRRVKTIHLVQNGIDAKPGHWPWHAAIFHRKGDQLDYACGGSIIDENTILTAAHCVFLVNGLMPVSRVSVHPGSGSSERGERVCAGTHGAGIDSASRVQFE</sequence>
<dbReference type="InterPro" id="IPR001254">
    <property type="entry name" value="Trypsin_dom"/>
</dbReference>
<dbReference type="GO" id="GO:0045087">
    <property type="term" value="P:innate immune response"/>
    <property type="evidence" value="ECO:0000318"/>
    <property type="project" value="GO_Central"/>
</dbReference>
<evidence type="ECO:0000256" key="1">
    <source>
        <dbReference type="ARBA" id="ARBA00024195"/>
    </source>
</evidence>
<dbReference type="AlphaFoldDB" id="A0NAJ2"/>
<dbReference type="VEuPathDB" id="VectorBase:AGAMI1_014200"/>
<dbReference type="EMBL" id="AAAB01003417">
    <property type="protein sequence ID" value="EAU77995.1"/>
    <property type="molecule type" value="Genomic_DNA"/>
</dbReference>
<dbReference type="InterPro" id="IPR018114">
    <property type="entry name" value="TRYPSIN_HIS"/>
</dbReference>
<evidence type="ECO:0000256" key="2">
    <source>
        <dbReference type="SAM" id="MobiDB-lite"/>
    </source>
</evidence>
<feature type="signal peptide" evidence="3">
    <location>
        <begin position="1"/>
        <end position="21"/>
    </location>
</feature>
<dbReference type="GO" id="GO:0006508">
    <property type="term" value="P:proteolysis"/>
    <property type="evidence" value="ECO:0007669"/>
    <property type="project" value="InterPro"/>
</dbReference>